<sequence length="175" mass="20297">MCRGHEMIFREAIYQTDSIASLFTRSKCPRKCVVGGEENCERDDKYWVAQKGIHFCFSNYAVNIREGVATLFPGGRSGLGNSLEMVRFNGAEHAFCVQSYYQNNNSYKTIQRLFRAHFRLHDIRQCPSANVIKQWVRKFEATGNTTNRRHVGRRRSIRSEDNIERVRQSVAADPR</sequence>
<evidence type="ECO:0000313" key="3">
    <source>
        <dbReference type="Proteomes" id="UP001148838"/>
    </source>
</evidence>
<accession>A0ABQ8S9Z1</accession>
<protein>
    <recommendedName>
        <fullName evidence="1">DUF4817 domain-containing protein</fullName>
    </recommendedName>
</protein>
<dbReference type="EMBL" id="JAJSOF020000031">
    <property type="protein sequence ID" value="KAJ4430560.1"/>
    <property type="molecule type" value="Genomic_DNA"/>
</dbReference>
<evidence type="ECO:0000313" key="2">
    <source>
        <dbReference type="EMBL" id="KAJ4430560.1"/>
    </source>
</evidence>
<gene>
    <name evidence="2" type="ORF">ANN_19148</name>
</gene>
<organism evidence="2 3">
    <name type="scientific">Periplaneta americana</name>
    <name type="common">American cockroach</name>
    <name type="synonym">Blatta americana</name>
    <dbReference type="NCBI Taxonomy" id="6978"/>
    <lineage>
        <taxon>Eukaryota</taxon>
        <taxon>Metazoa</taxon>
        <taxon>Ecdysozoa</taxon>
        <taxon>Arthropoda</taxon>
        <taxon>Hexapoda</taxon>
        <taxon>Insecta</taxon>
        <taxon>Pterygota</taxon>
        <taxon>Neoptera</taxon>
        <taxon>Polyneoptera</taxon>
        <taxon>Dictyoptera</taxon>
        <taxon>Blattodea</taxon>
        <taxon>Blattoidea</taxon>
        <taxon>Blattidae</taxon>
        <taxon>Blattinae</taxon>
        <taxon>Periplaneta</taxon>
    </lineage>
</organism>
<reference evidence="2 3" key="1">
    <citation type="journal article" date="2022" name="Allergy">
        <title>Genome assembly and annotation of Periplaneta americana reveal a comprehensive cockroach allergen profile.</title>
        <authorList>
            <person name="Wang L."/>
            <person name="Xiong Q."/>
            <person name="Saelim N."/>
            <person name="Wang L."/>
            <person name="Nong W."/>
            <person name="Wan A.T."/>
            <person name="Shi M."/>
            <person name="Liu X."/>
            <person name="Cao Q."/>
            <person name="Hui J.H.L."/>
            <person name="Sookrung N."/>
            <person name="Leung T.F."/>
            <person name="Tungtrongchitr A."/>
            <person name="Tsui S.K.W."/>
        </authorList>
    </citation>
    <scope>NUCLEOTIDE SEQUENCE [LARGE SCALE GENOMIC DNA]</scope>
    <source>
        <strain evidence="2">PWHHKU_190912</strain>
    </source>
</reference>
<proteinExistence type="predicted"/>
<dbReference type="InterPro" id="IPR032135">
    <property type="entry name" value="DUF4817"/>
</dbReference>
<dbReference type="Pfam" id="PF16087">
    <property type="entry name" value="DUF4817"/>
    <property type="match status" value="1"/>
</dbReference>
<feature type="domain" description="DUF4817" evidence="1">
    <location>
        <begin position="91"/>
        <end position="145"/>
    </location>
</feature>
<dbReference type="Proteomes" id="UP001148838">
    <property type="component" value="Unassembled WGS sequence"/>
</dbReference>
<keyword evidence="3" id="KW-1185">Reference proteome</keyword>
<name>A0ABQ8S9Z1_PERAM</name>
<evidence type="ECO:0000259" key="1">
    <source>
        <dbReference type="Pfam" id="PF16087"/>
    </source>
</evidence>
<comment type="caution">
    <text evidence="2">The sequence shown here is derived from an EMBL/GenBank/DDBJ whole genome shotgun (WGS) entry which is preliminary data.</text>
</comment>